<keyword evidence="5" id="KW-0175">Coiled coil</keyword>
<evidence type="ECO:0000256" key="2">
    <source>
        <dbReference type="ARBA" id="ARBA00022692"/>
    </source>
</evidence>
<dbReference type="EMBL" id="CAKOGP040000001">
    <property type="protein sequence ID" value="CAJ1892639.1"/>
    <property type="molecule type" value="Genomic_DNA"/>
</dbReference>
<dbReference type="InterPro" id="IPR019537">
    <property type="entry name" value="TMEM65"/>
</dbReference>
<dbReference type="GO" id="GO:0016020">
    <property type="term" value="C:membrane"/>
    <property type="evidence" value="ECO:0007669"/>
    <property type="project" value="UniProtKB-SubCell"/>
</dbReference>
<evidence type="ECO:0000256" key="1">
    <source>
        <dbReference type="ARBA" id="ARBA00004141"/>
    </source>
</evidence>
<feature type="transmembrane region" description="Helical" evidence="6">
    <location>
        <begin position="139"/>
        <end position="160"/>
    </location>
</feature>
<name>A0AAD2FBJ4_9STRA</name>
<comment type="caution">
    <text evidence="8">The sequence shown here is derived from an EMBL/GenBank/DDBJ whole genome shotgun (WGS) entry which is preliminary data.</text>
</comment>
<sequence length="326" mass="34892">MLSSRRLLTQRASSRRCIERSTTKRIKSTASAGTMHQTADRPTNTQLWRVFRNAAVPMIGFGFTDQTVMLQAGNAIDCTLGVTFGLSTLTAAAFGQIVSDASGVLFGGTVERMAKMAGLSPANLTAAQRALPIVGQARLMGNLAGIVLGCILGLVNLLFIDTGRSSTLKLQAFNEEQQFEFEVEASNAIRNDATVLTVHGPDVDGLLASMTAALSAGGCSIVEIQAKRKDKTDDTEKTAITDTFHVVDKATGEQFDDDDMEALAQALLDSTRTPMNLNSVKAAMNELETSNAVLRSRVKKLEGVIHDRQITLVSSTGAERHPVSMD</sequence>
<keyword evidence="3 6" id="KW-1133">Transmembrane helix</keyword>
<comment type="subcellular location">
    <subcellularLocation>
        <location evidence="1">Membrane</location>
        <topology evidence="1">Multi-pass membrane protein</topology>
    </subcellularLocation>
</comment>
<evidence type="ECO:0000256" key="4">
    <source>
        <dbReference type="ARBA" id="ARBA00023136"/>
    </source>
</evidence>
<keyword evidence="9" id="KW-1185">Reference proteome</keyword>
<keyword evidence="2 6" id="KW-0812">Transmembrane</keyword>
<dbReference type="PANTHER" id="PTHR21706:SF15">
    <property type="entry name" value="TRANSMEMBRANE PROTEIN 65"/>
    <property type="match status" value="1"/>
</dbReference>
<gene>
    <name evidence="8" type="ORF">CYCCA115_LOCUS101</name>
</gene>
<feature type="domain" description="ACT" evidence="7">
    <location>
        <begin position="195"/>
        <end position="282"/>
    </location>
</feature>
<evidence type="ECO:0000313" key="8">
    <source>
        <dbReference type="EMBL" id="CAJ1892639.1"/>
    </source>
</evidence>
<reference evidence="8" key="1">
    <citation type="submission" date="2023-08" db="EMBL/GenBank/DDBJ databases">
        <authorList>
            <person name="Audoor S."/>
            <person name="Bilcke G."/>
        </authorList>
    </citation>
    <scope>NUCLEOTIDE SEQUENCE</scope>
</reference>
<evidence type="ECO:0000256" key="3">
    <source>
        <dbReference type="ARBA" id="ARBA00022989"/>
    </source>
</evidence>
<proteinExistence type="predicted"/>
<dbReference type="GO" id="GO:0005739">
    <property type="term" value="C:mitochondrion"/>
    <property type="evidence" value="ECO:0007669"/>
    <property type="project" value="TreeGrafter"/>
</dbReference>
<dbReference type="PANTHER" id="PTHR21706">
    <property type="entry name" value="TRANSMEMBRANE PROTEIN 65"/>
    <property type="match status" value="1"/>
</dbReference>
<dbReference type="CDD" id="cd04873">
    <property type="entry name" value="ACT_UUR-ACR-like"/>
    <property type="match status" value="1"/>
</dbReference>
<dbReference type="Pfam" id="PF10507">
    <property type="entry name" value="TMEM65"/>
    <property type="match status" value="1"/>
</dbReference>
<dbReference type="Proteomes" id="UP001295423">
    <property type="component" value="Unassembled WGS sequence"/>
</dbReference>
<evidence type="ECO:0000313" key="9">
    <source>
        <dbReference type="Proteomes" id="UP001295423"/>
    </source>
</evidence>
<organism evidence="8 9">
    <name type="scientific">Cylindrotheca closterium</name>
    <dbReference type="NCBI Taxonomy" id="2856"/>
    <lineage>
        <taxon>Eukaryota</taxon>
        <taxon>Sar</taxon>
        <taxon>Stramenopiles</taxon>
        <taxon>Ochrophyta</taxon>
        <taxon>Bacillariophyta</taxon>
        <taxon>Bacillariophyceae</taxon>
        <taxon>Bacillariophycidae</taxon>
        <taxon>Bacillariales</taxon>
        <taxon>Bacillariaceae</taxon>
        <taxon>Cylindrotheca</taxon>
    </lineage>
</organism>
<evidence type="ECO:0000256" key="5">
    <source>
        <dbReference type="SAM" id="Coils"/>
    </source>
</evidence>
<keyword evidence="4 6" id="KW-0472">Membrane</keyword>
<dbReference type="InterPro" id="IPR002912">
    <property type="entry name" value="ACT_dom"/>
</dbReference>
<evidence type="ECO:0000256" key="6">
    <source>
        <dbReference type="SAM" id="Phobius"/>
    </source>
</evidence>
<feature type="coiled-coil region" evidence="5">
    <location>
        <begin position="277"/>
        <end position="304"/>
    </location>
</feature>
<dbReference type="PROSITE" id="PS51671">
    <property type="entry name" value="ACT"/>
    <property type="match status" value="1"/>
</dbReference>
<dbReference type="InterPro" id="IPR045865">
    <property type="entry name" value="ACT-like_dom_sf"/>
</dbReference>
<dbReference type="AlphaFoldDB" id="A0AAD2FBJ4"/>
<accession>A0AAD2FBJ4</accession>
<protein>
    <recommendedName>
        <fullName evidence="7">ACT domain-containing protein</fullName>
    </recommendedName>
</protein>
<dbReference type="Gene3D" id="3.30.70.260">
    <property type="match status" value="1"/>
</dbReference>
<dbReference type="SUPFAM" id="SSF55021">
    <property type="entry name" value="ACT-like"/>
    <property type="match status" value="1"/>
</dbReference>
<evidence type="ECO:0000259" key="7">
    <source>
        <dbReference type="PROSITE" id="PS51671"/>
    </source>
</evidence>